<organism evidence="4 5">
    <name type="scientific">Cordyceps militaris</name>
    <name type="common">Caterpillar fungus</name>
    <name type="synonym">Clavaria militaris</name>
    <dbReference type="NCBI Taxonomy" id="73501"/>
    <lineage>
        <taxon>Eukaryota</taxon>
        <taxon>Fungi</taxon>
        <taxon>Dikarya</taxon>
        <taxon>Ascomycota</taxon>
        <taxon>Pezizomycotina</taxon>
        <taxon>Sordariomycetes</taxon>
        <taxon>Hypocreomycetidae</taxon>
        <taxon>Hypocreales</taxon>
        <taxon>Cordycipitaceae</taxon>
        <taxon>Cordyceps</taxon>
    </lineage>
</organism>
<proteinExistence type="predicted"/>
<dbReference type="Gene3D" id="3.90.25.10">
    <property type="entry name" value="UDP-galactose 4-epimerase, domain 1"/>
    <property type="match status" value="1"/>
</dbReference>
<evidence type="ECO:0000313" key="5">
    <source>
        <dbReference type="Proteomes" id="UP000323067"/>
    </source>
</evidence>
<evidence type="ECO:0000256" key="1">
    <source>
        <dbReference type="ARBA" id="ARBA00022857"/>
    </source>
</evidence>
<protein>
    <submittedName>
        <fullName evidence="4">NAD(P)-binding domain</fullName>
    </submittedName>
</protein>
<dbReference type="PANTHER" id="PTHR47706">
    <property type="entry name" value="NMRA-LIKE FAMILY PROTEIN"/>
    <property type="match status" value="1"/>
</dbReference>
<name>A0A2H4SBW6_CORMI</name>
<accession>A0A2H4SBW6</accession>
<dbReference type="InterPro" id="IPR036291">
    <property type="entry name" value="NAD(P)-bd_dom_sf"/>
</dbReference>
<dbReference type="CDD" id="cd05259">
    <property type="entry name" value="PCBER_SDR_a"/>
    <property type="match status" value="1"/>
</dbReference>
<dbReference type="Pfam" id="PF05368">
    <property type="entry name" value="NmrA"/>
    <property type="match status" value="1"/>
</dbReference>
<dbReference type="VEuPathDB" id="FungiDB:A9K55_006213"/>
<reference evidence="4 5" key="1">
    <citation type="journal article" date="2017" name="BMC Genomics">
        <title>Chromosome level assembly and secondary metabolite potential of the parasitic fungus Cordyceps militaris.</title>
        <authorList>
            <person name="Kramer G.J."/>
            <person name="Nodwell J.R."/>
        </authorList>
    </citation>
    <scope>NUCLEOTIDE SEQUENCE [LARGE SCALE GENOMIC DNA]</scope>
    <source>
        <strain evidence="4 5">ATCC 34164</strain>
    </source>
</reference>
<evidence type="ECO:0000256" key="2">
    <source>
        <dbReference type="ARBA" id="ARBA00023002"/>
    </source>
</evidence>
<dbReference type="InterPro" id="IPR051609">
    <property type="entry name" value="NmrA/Isoflavone_reductase-like"/>
</dbReference>
<evidence type="ECO:0000313" key="4">
    <source>
        <dbReference type="EMBL" id="ATY60605.1"/>
    </source>
</evidence>
<feature type="domain" description="NmrA-like" evidence="3">
    <location>
        <begin position="6"/>
        <end position="146"/>
    </location>
</feature>
<dbReference type="PANTHER" id="PTHR47706:SF1">
    <property type="entry name" value="CIPA-LIKE, PUTATIVE (AFU_ORTHOLOGUE AFUA_1G12460)-RELATED"/>
    <property type="match status" value="1"/>
</dbReference>
<dbReference type="InterPro" id="IPR045312">
    <property type="entry name" value="PCBER-like"/>
</dbReference>
<dbReference type="Proteomes" id="UP000323067">
    <property type="component" value="Chromosome vi"/>
</dbReference>
<gene>
    <name evidence="4" type="ORF">A9K55_006213</name>
</gene>
<dbReference type="Gene3D" id="3.40.50.720">
    <property type="entry name" value="NAD(P)-binding Rossmann-like Domain"/>
    <property type="match status" value="1"/>
</dbReference>
<keyword evidence="1" id="KW-0521">NADP</keyword>
<dbReference type="AlphaFoldDB" id="A0A2H4SBW6"/>
<evidence type="ECO:0000259" key="3">
    <source>
        <dbReference type="Pfam" id="PF05368"/>
    </source>
</evidence>
<dbReference type="VEuPathDB" id="FungiDB:CCM_02725"/>
<dbReference type="GO" id="GO:0016491">
    <property type="term" value="F:oxidoreductase activity"/>
    <property type="evidence" value="ECO:0007669"/>
    <property type="project" value="UniProtKB-KW"/>
</dbReference>
<dbReference type="EMBL" id="CP023323">
    <property type="protein sequence ID" value="ATY60605.1"/>
    <property type="molecule type" value="Genomic_DNA"/>
</dbReference>
<keyword evidence="2" id="KW-0560">Oxidoreductase</keyword>
<dbReference type="SUPFAM" id="SSF51735">
    <property type="entry name" value="NAD(P)-binding Rossmann-fold domains"/>
    <property type="match status" value="1"/>
</dbReference>
<dbReference type="OrthoDB" id="9974981at2759"/>
<sequence>MPSTVQNVTLVGATGNVGAIALEKLAATKHNLQVLRREGSKSTFPASIKVIDVDFTSEPALTRALQGQDVVISTIPAEVAGLQTTLIDAAIAAGVGRFLPSEFGCNIENPKARQVPVFAEKVRIEDYLKQKAAAGLISYTFVFNGPLLEWGIENNFVINVAGFKPRLLDDGKAIFSSANLETVGRALAAIPDHLEATKNRAVFIEDIKISQERLLALAKQAAPEKPWEVTYAKTEDLVKVAGEGLAKGIFTFDNIAPFIHQAVVTPGYGGNFDKSDNELLGLGHSSEEFILEQYKKLLHHRHQLGIFNLFLYLVSPPTIYQDGSGHLTAPSTSHCAELLMPDFGRPTSHFSTAQPTNLINHYSCGCVKDSKFEQCEQRKDTPVKCDKITRSVPENLLSYCMSHCMPDKGRGLTKANFQTHKNGESGQVEFSILKDLSQG</sequence>
<dbReference type="InterPro" id="IPR008030">
    <property type="entry name" value="NmrA-like"/>
</dbReference>